<dbReference type="InterPro" id="IPR012545">
    <property type="entry name" value="DUF1697"/>
</dbReference>
<dbReference type="Gene3D" id="3.30.70.1260">
    <property type="entry name" value="bacterial protein sp0830 like"/>
    <property type="match status" value="1"/>
</dbReference>
<organism evidence="1 2">
    <name type="scientific">Flagellimonas hymeniacidonis</name>
    <dbReference type="NCBI Taxonomy" id="2603628"/>
    <lineage>
        <taxon>Bacteria</taxon>
        <taxon>Pseudomonadati</taxon>
        <taxon>Bacteroidota</taxon>
        <taxon>Flavobacteriia</taxon>
        <taxon>Flavobacteriales</taxon>
        <taxon>Flavobacteriaceae</taxon>
        <taxon>Flagellimonas</taxon>
    </lineage>
</organism>
<keyword evidence="2" id="KW-1185">Reference proteome</keyword>
<accession>A0A5C8VBD8</accession>
<dbReference type="Pfam" id="PF08002">
    <property type="entry name" value="DUF1697"/>
    <property type="match status" value="1"/>
</dbReference>
<dbReference type="RefSeq" id="WP_147742726.1">
    <property type="nucleotide sequence ID" value="NZ_VRUR01000001.1"/>
</dbReference>
<dbReference type="Proteomes" id="UP000321456">
    <property type="component" value="Unassembled WGS sequence"/>
</dbReference>
<dbReference type="AlphaFoldDB" id="A0A5C8VBD8"/>
<protein>
    <submittedName>
        <fullName evidence="1">DUF1697 domain-containing protein</fullName>
    </submittedName>
</protein>
<evidence type="ECO:0000313" key="1">
    <source>
        <dbReference type="EMBL" id="TXN38128.1"/>
    </source>
</evidence>
<evidence type="ECO:0000313" key="2">
    <source>
        <dbReference type="Proteomes" id="UP000321456"/>
    </source>
</evidence>
<comment type="caution">
    <text evidence="1">The sequence shown here is derived from an EMBL/GenBank/DDBJ whole genome shotgun (WGS) entry which is preliminary data.</text>
</comment>
<proteinExistence type="predicted"/>
<dbReference type="PANTHER" id="PTHR36439">
    <property type="entry name" value="BLL4334 PROTEIN"/>
    <property type="match status" value="1"/>
</dbReference>
<dbReference type="PANTHER" id="PTHR36439:SF1">
    <property type="entry name" value="DUF1697 DOMAIN-CONTAINING PROTEIN"/>
    <property type="match status" value="1"/>
</dbReference>
<sequence length="178" mass="20283">MKTYIALLRGINVGGQKKIKMADLRQTLERSGLQNVKTYIQSGNIVFDSEMSKIEEIQDSIYDAILSDFGFEVPILVVTGGEIERILKENPFINKTTENNLYFVLLKEVPNQSLVDEFNAISFDHEDFYITDNCVYLCCKRGYGNAKLNNNLIERMLKVSATARNLRTMQKLLELSGN</sequence>
<gene>
    <name evidence="1" type="ORF">FVB32_07495</name>
</gene>
<dbReference type="PIRSF" id="PIRSF008502">
    <property type="entry name" value="UCP008502"/>
    <property type="match status" value="1"/>
</dbReference>
<dbReference type="SUPFAM" id="SSF160379">
    <property type="entry name" value="SP0830-like"/>
    <property type="match status" value="1"/>
</dbReference>
<name>A0A5C8VBD8_9FLAO</name>
<dbReference type="Gene3D" id="3.30.70.1280">
    <property type="entry name" value="SP0830-like domains"/>
    <property type="match status" value="1"/>
</dbReference>
<reference evidence="1 2" key="1">
    <citation type="submission" date="2019-08" db="EMBL/GenBank/DDBJ databases">
        <title>Professor.</title>
        <authorList>
            <person name="Park J.S."/>
        </authorList>
    </citation>
    <scope>NUCLEOTIDE SEQUENCE [LARGE SCALE GENOMIC DNA]</scope>
    <source>
        <strain evidence="1 2">176CP5-101</strain>
    </source>
</reference>
<dbReference type="EMBL" id="VRUR01000001">
    <property type="protein sequence ID" value="TXN38128.1"/>
    <property type="molecule type" value="Genomic_DNA"/>
</dbReference>